<comment type="similarity">
    <text evidence="1 5">Belongs to the metallo-dependent hydrolases superfamily. NagA family.</text>
</comment>
<evidence type="ECO:0000259" key="9">
    <source>
        <dbReference type="Pfam" id="PF01979"/>
    </source>
</evidence>
<dbReference type="InterPro" id="IPR006680">
    <property type="entry name" value="Amidohydro-rel"/>
</dbReference>
<feature type="active site" description="Proton donor/acceptor" evidence="6">
    <location>
        <position position="283"/>
    </location>
</feature>
<sequence>MSDHATTHGSTTYTGATIVTGEIGGLINAGCLRTEDGRITHVGTSDDAANWPASDTTIDLAGKPLVPGYIDIHHHGGGGAAYDDGLEATAIALAQHRKHGTARSVLSFVTAELDDILDNIRNAATLVKSDSRVLGLHPEGPFLHPSHKGAHPEALLRDPLPEATQKMLDAADGTLVQVTLAPEREGGIESVKLLAEHGVCAAVGHTSADYDTTRAAIDAGATILTHAFNGMNGIHHRAPGPVTAALRDERMWLEVINDTIHVHPAVVRSLFEEAPERVILVTDAMSATCNPDGHYMLGTLEVEVKDGVARLVEGHSLAGSTLTMDKAVANAITRVGVPVDVAVAAATSHPALAIGMEDQFGVLAPGYPADLLVLDPATFLPERIIFDGD</sequence>
<dbReference type="InterPro" id="IPR003764">
    <property type="entry name" value="GlcNAc_6-P_deAcase"/>
</dbReference>
<dbReference type="GO" id="GO:0006046">
    <property type="term" value="P:N-acetylglucosamine catabolic process"/>
    <property type="evidence" value="ECO:0007669"/>
    <property type="project" value="TreeGrafter"/>
</dbReference>
<evidence type="ECO:0000256" key="1">
    <source>
        <dbReference type="ARBA" id="ARBA00010716"/>
    </source>
</evidence>
<dbReference type="Gene3D" id="2.30.40.10">
    <property type="entry name" value="Urease, subunit C, domain 1"/>
    <property type="match status" value="1"/>
</dbReference>
<dbReference type="PANTHER" id="PTHR11113">
    <property type="entry name" value="N-ACETYLGLUCOSAMINE-6-PHOSPHATE DEACETYLASE"/>
    <property type="match status" value="1"/>
</dbReference>
<dbReference type="KEGG" id="caqu:CAQU_11820"/>
<evidence type="ECO:0000256" key="2">
    <source>
        <dbReference type="ARBA" id="ARBA00022723"/>
    </source>
</evidence>
<evidence type="ECO:0000256" key="3">
    <source>
        <dbReference type="ARBA" id="ARBA00022801"/>
    </source>
</evidence>
<evidence type="ECO:0000256" key="6">
    <source>
        <dbReference type="PIRSR" id="PIRSR038994-1"/>
    </source>
</evidence>
<evidence type="ECO:0000256" key="4">
    <source>
        <dbReference type="ARBA" id="ARBA00023277"/>
    </source>
</evidence>
<dbReference type="PANTHER" id="PTHR11113:SF14">
    <property type="entry name" value="N-ACETYLGLUCOSAMINE-6-PHOSPHATE DEACETYLASE"/>
    <property type="match status" value="1"/>
</dbReference>
<feature type="binding site" evidence="8">
    <location>
        <position position="139"/>
    </location>
    <ligand>
        <name>Zn(2+)</name>
        <dbReference type="ChEBI" id="CHEBI:29105"/>
    </ligand>
</feature>
<evidence type="ECO:0000256" key="7">
    <source>
        <dbReference type="PIRSR" id="PIRSR038994-2"/>
    </source>
</evidence>
<gene>
    <name evidence="10" type="ORF">CAQU_11820</name>
</gene>
<dbReference type="PIRSF" id="PIRSF038994">
    <property type="entry name" value="NagA"/>
    <property type="match status" value="1"/>
</dbReference>
<dbReference type="EMBL" id="CP009245">
    <property type="protein sequence ID" value="APT85612.1"/>
    <property type="molecule type" value="Genomic_DNA"/>
</dbReference>
<name>A0A1L7CIC2_9CORY</name>
<dbReference type="SUPFAM" id="SSF51338">
    <property type="entry name" value="Composite domain of metallo-dependent hydrolases"/>
    <property type="match status" value="1"/>
</dbReference>
<dbReference type="Gene3D" id="3.20.20.140">
    <property type="entry name" value="Metal-dependent hydrolases"/>
    <property type="match status" value="1"/>
</dbReference>
<feature type="binding site" evidence="7">
    <location>
        <begin position="229"/>
        <end position="230"/>
    </location>
    <ligand>
        <name>substrate</name>
    </ligand>
</feature>
<dbReference type="GO" id="GO:0046872">
    <property type="term" value="F:metal ion binding"/>
    <property type="evidence" value="ECO:0007669"/>
    <property type="project" value="UniProtKB-KW"/>
</dbReference>
<dbReference type="NCBIfam" id="TIGR00221">
    <property type="entry name" value="nagA"/>
    <property type="match status" value="1"/>
</dbReference>
<accession>A0A1L7CIC2</accession>
<proteinExistence type="inferred from homology"/>
<reference evidence="10 11" key="1">
    <citation type="submission" date="2014-08" db="EMBL/GenBank/DDBJ databases">
        <title>Complete genome sequence of Corynebacterium aquilae S-613T(T) (=DSM 44791(T)), isolated from the choana of a healthy golden eagle.</title>
        <authorList>
            <person name="Ruckert C."/>
            <person name="Albersmeier A."/>
            <person name="Winkler A."/>
            <person name="Kalinowski J."/>
        </authorList>
    </citation>
    <scope>NUCLEOTIDE SEQUENCE [LARGE SCALE GENOMIC DNA]</scope>
    <source>
        <strain evidence="10 11">S-613</strain>
    </source>
</reference>
<dbReference type="STRING" id="1431546.CAQU_11820"/>
<feature type="binding site" evidence="8">
    <location>
        <position position="226"/>
    </location>
    <ligand>
        <name>Zn(2+)</name>
        <dbReference type="ChEBI" id="CHEBI:29105"/>
    </ligand>
</feature>
<keyword evidence="11" id="KW-1185">Reference proteome</keyword>
<organism evidence="10 11">
    <name type="scientific">Corynebacterium aquilae DSM 44791</name>
    <dbReference type="NCBI Taxonomy" id="1431546"/>
    <lineage>
        <taxon>Bacteria</taxon>
        <taxon>Bacillati</taxon>
        <taxon>Actinomycetota</taxon>
        <taxon>Actinomycetes</taxon>
        <taxon>Mycobacteriales</taxon>
        <taxon>Corynebacteriaceae</taxon>
        <taxon>Corynebacterium</taxon>
    </lineage>
</organism>
<keyword evidence="4 5" id="KW-0119">Carbohydrate metabolism</keyword>
<evidence type="ECO:0000256" key="8">
    <source>
        <dbReference type="PIRSR" id="PIRSR038994-3"/>
    </source>
</evidence>
<keyword evidence="3 5" id="KW-0378">Hydrolase</keyword>
<comment type="cofactor">
    <cofactor evidence="8">
        <name>a divalent metal cation</name>
        <dbReference type="ChEBI" id="CHEBI:60240"/>
    </cofactor>
    <text evidence="8">Binds 1 divalent metal cation per subunit.</text>
</comment>
<dbReference type="Proteomes" id="UP000185478">
    <property type="component" value="Chromosome"/>
</dbReference>
<dbReference type="RefSeq" id="WP_075727878.1">
    <property type="nucleotide sequence ID" value="NZ_CP009245.1"/>
</dbReference>
<dbReference type="InterPro" id="IPR011059">
    <property type="entry name" value="Metal-dep_hydrolase_composite"/>
</dbReference>
<dbReference type="Pfam" id="PF01979">
    <property type="entry name" value="Amidohydro_1"/>
    <property type="match status" value="1"/>
</dbReference>
<evidence type="ECO:0000313" key="10">
    <source>
        <dbReference type="EMBL" id="APT85612.1"/>
    </source>
</evidence>
<feature type="binding site" evidence="7">
    <location>
        <begin position="317"/>
        <end position="319"/>
    </location>
    <ligand>
        <name>substrate</name>
    </ligand>
</feature>
<dbReference type="GO" id="GO:0008448">
    <property type="term" value="F:N-acetylglucosamine-6-phosphate deacetylase activity"/>
    <property type="evidence" value="ECO:0007669"/>
    <property type="project" value="InterPro"/>
</dbReference>
<feature type="binding site" evidence="8">
    <location>
        <position position="205"/>
    </location>
    <ligand>
        <name>Zn(2+)</name>
        <dbReference type="ChEBI" id="CHEBI:29105"/>
    </ligand>
</feature>
<dbReference type="OrthoDB" id="9776488at2"/>
<feature type="binding site" evidence="7">
    <location>
        <position position="237"/>
    </location>
    <ligand>
        <name>substrate</name>
    </ligand>
</feature>
<evidence type="ECO:0000256" key="5">
    <source>
        <dbReference type="PIRNR" id="PIRNR038994"/>
    </source>
</evidence>
<feature type="binding site" evidence="7">
    <location>
        <position position="150"/>
    </location>
    <ligand>
        <name>substrate</name>
    </ligand>
</feature>
<protein>
    <submittedName>
        <fullName evidence="10">N-acetylglucosamine-6-phosphate deacetylase</fullName>
    </submittedName>
</protein>
<dbReference type="SUPFAM" id="SSF51556">
    <property type="entry name" value="Metallo-dependent hydrolases"/>
    <property type="match status" value="1"/>
</dbReference>
<feature type="domain" description="Amidohydrolase-related" evidence="9">
    <location>
        <begin position="65"/>
        <end position="378"/>
    </location>
</feature>
<evidence type="ECO:0000313" key="11">
    <source>
        <dbReference type="Proteomes" id="UP000185478"/>
    </source>
</evidence>
<keyword evidence="2 8" id="KW-0479">Metal-binding</keyword>
<dbReference type="InterPro" id="IPR032466">
    <property type="entry name" value="Metal_Hydrolase"/>
</dbReference>
<feature type="binding site" evidence="7">
    <location>
        <position position="261"/>
    </location>
    <ligand>
        <name>substrate</name>
    </ligand>
</feature>
<dbReference type="AlphaFoldDB" id="A0A1L7CIC2"/>